<keyword evidence="2" id="KW-1185">Reference proteome</keyword>
<dbReference type="Gene3D" id="3.10.560.10">
    <property type="entry name" value="Outer membrane lipoprotein wza domain like"/>
    <property type="match status" value="5"/>
</dbReference>
<dbReference type="Pfam" id="PF06251">
    <property type="entry name" value="Caps_syn_GfcC_C"/>
    <property type="match status" value="1"/>
</dbReference>
<accession>A0ABV2BNR7</accession>
<gene>
    <name evidence="1" type="ORF">ABVT43_00465</name>
</gene>
<name>A0ABV2BNR7_9GAMM</name>
<evidence type="ECO:0000313" key="1">
    <source>
        <dbReference type="EMBL" id="MET1253588.1"/>
    </source>
</evidence>
<dbReference type="InterPro" id="IPR010425">
    <property type="entry name" value="Caps_synth_GfcC-like_C"/>
</dbReference>
<dbReference type="InterPro" id="IPR049712">
    <property type="entry name" value="Poly_export"/>
</dbReference>
<dbReference type="EMBL" id="JBEVCJ010000001">
    <property type="protein sequence ID" value="MET1253588.1"/>
    <property type="molecule type" value="Genomic_DNA"/>
</dbReference>
<dbReference type="InterPro" id="IPR019554">
    <property type="entry name" value="Soluble_ligand-bd"/>
</dbReference>
<dbReference type="Pfam" id="PF02563">
    <property type="entry name" value="Poly_export"/>
    <property type="match status" value="1"/>
</dbReference>
<protein>
    <submittedName>
        <fullName evidence="1">SLBB domain-containing protein</fullName>
    </submittedName>
</protein>
<organism evidence="1 2">
    <name type="scientific">Aliikangiella maris</name>
    <dbReference type="NCBI Taxonomy" id="3162458"/>
    <lineage>
        <taxon>Bacteria</taxon>
        <taxon>Pseudomonadati</taxon>
        <taxon>Pseudomonadota</taxon>
        <taxon>Gammaproteobacteria</taxon>
        <taxon>Oceanospirillales</taxon>
        <taxon>Pleioneaceae</taxon>
        <taxon>Aliikangiella</taxon>
    </lineage>
</organism>
<dbReference type="InterPro" id="IPR054765">
    <property type="entry name" value="SLBB_dom"/>
</dbReference>
<evidence type="ECO:0000313" key="2">
    <source>
        <dbReference type="Proteomes" id="UP001548189"/>
    </source>
</evidence>
<dbReference type="PANTHER" id="PTHR33619">
    <property type="entry name" value="POLYSACCHARIDE EXPORT PROTEIN GFCE-RELATED"/>
    <property type="match status" value="1"/>
</dbReference>
<dbReference type="Gene3D" id="3.30.1950.10">
    <property type="entry name" value="wza like domain"/>
    <property type="match status" value="1"/>
</dbReference>
<reference evidence="1 2" key="1">
    <citation type="submission" date="2024-06" db="EMBL/GenBank/DDBJ databases">
        <authorList>
            <person name="Li F."/>
        </authorList>
    </citation>
    <scope>NUCLEOTIDE SEQUENCE [LARGE SCALE GENOMIC DNA]</scope>
    <source>
        <strain evidence="1 2">GXAS 311</strain>
    </source>
</reference>
<proteinExistence type="predicted"/>
<sequence>MKTKLGLLIIGFSGLFFSILSQAIDTSELKARCKNITPQQRQMAKMAGYDVDEMCSSLEMLSIDKNQSQEKKKNIVPRGSQLEMSTRGVIGEEQNIDEEEFPEPRFSHEDLTMENGLYRFGYDLFSGQPTTFAPATDIPVPVNYIIGPGDLIKVQLLGKESDNLELEVSRDGQINFPELGPISVAGLQFQEMKQRVTNSVKEQMIGIRAVVSLGKLRSIRIFVLGEAFKPGSYTVSSLSTMTNALFVSGGIKEVGSLRNIQLKRQGKVVTSLDLYNLLLKGDTRGDARLQPGDVIYIPPVGKTAGIKGEVKRPAIYELRDESTVTELVEIAGGYSPSAYPNISYIKRNSASGYSTVIDADLTKKSGKATQIKNGDLVEVGTILKEMEDVVLLDGTFQRKRAIKWHPGLKLSDVVHSIKQFKQNTDLNIGLILRREMPLRQLSVLHFYPRSVIEKKAEDIELKPLDRILTFKAFVAEPNQTLDQGLNELEQYKRSLAKIENYEKRENISSLDSPEQNRKRRELEELIQSDNIRVHSLEYVIKKLKEQTADGQLIKTIEISGNVRFPGTYPLTQNMNIRDLILLAGGLKEASYLGSVEVTRRDLADMETATIEHININLAEQLMGVDKFSIQAKDKLSVYSTPEYREKLSITLEGEVRFPGEYEFSRGETLTQVIARAGGFTSMAHIQAAVFTRRDLKQQEAKRLEELRTKMRADLAASDLEDVAAGKRMGSSVDNAEKLLSALSETEALGRLVIALDKIVTSQENDIQLKDGDMLIIPTYRQEVSVIGEVQHSTSHLFNQSWTLQDYIEKSGGLTQRADDNRVYVVKANGAVFLPHTSGWLNHEKEKLSPGDTIVVPLDTDRIKSMTLWTNVSQIVYQLALGAAAINNL</sequence>
<dbReference type="PANTHER" id="PTHR33619:SF3">
    <property type="entry name" value="POLYSACCHARIDE EXPORT PROTEIN GFCE-RELATED"/>
    <property type="match status" value="1"/>
</dbReference>
<dbReference type="InterPro" id="IPR003715">
    <property type="entry name" value="Poly_export_N"/>
</dbReference>
<dbReference type="Proteomes" id="UP001548189">
    <property type="component" value="Unassembled WGS sequence"/>
</dbReference>
<dbReference type="Pfam" id="PF10531">
    <property type="entry name" value="SLBB"/>
    <property type="match status" value="3"/>
</dbReference>
<dbReference type="Pfam" id="PF22461">
    <property type="entry name" value="SLBB_2"/>
    <property type="match status" value="1"/>
</dbReference>
<comment type="caution">
    <text evidence="1">The sequence shown here is derived from an EMBL/GenBank/DDBJ whole genome shotgun (WGS) entry which is preliminary data.</text>
</comment>